<evidence type="ECO:0000259" key="1">
    <source>
        <dbReference type="Pfam" id="PF10047"/>
    </source>
</evidence>
<feature type="domain" description="DUF2281" evidence="1">
    <location>
        <begin position="6"/>
        <end position="37"/>
    </location>
</feature>
<protein>
    <submittedName>
        <fullName evidence="2">DUF2281 domain-containing protein</fullName>
    </submittedName>
</protein>
<dbReference type="Pfam" id="PF10047">
    <property type="entry name" value="DUF2281"/>
    <property type="match status" value="1"/>
</dbReference>
<dbReference type="InterPro" id="IPR018739">
    <property type="entry name" value="DUF2281"/>
</dbReference>
<organism evidence="2 3">
    <name type="scientific">Anabaena azotica FACHB-119</name>
    <dbReference type="NCBI Taxonomy" id="947527"/>
    <lineage>
        <taxon>Bacteria</taxon>
        <taxon>Bacillati</taxon>
        <taxon>Cyanobacteriota</taxon>
        <taxon>Cyanophyceae</taxon>
        <taxon>Nostocales</taxon>
        <taxon>Nostocaceae</taxon>
        <taxon>Anabaena</taxon>
        <taxon>Anabaena azotica</taxon>
    </lineage>
</organism>
<evidence type="ECO:0000313" key="2">
    <source>
        <dbReference type="EMBL" id="MBD2503180.1"/>
    </source>
</evidence>
<dbReference type="EMBL" id="JACJSG010000032">
    <property type="protein sequence ID" value="MBD2503180.1"/>
    <property type="molecule type" value="Genomic_DNA"/>
</dbReference>
<sequence length="80" mass="9166">MSAEQELLSNWRSLPPDKQEEVLDFVEFLRWKTSTNKTPLGEGLRQIRSKIIASGEHLLSRDEIEKEIASRRGGLQETDA</sequence>
<dbReference type="RefSeq" id="WP_190476046.1">
    <property type="nucleotide sequence ID" value="NZ_JACJSG010000032.1"/>
</dbReference>
<dbReference type="Proteomes" id="UP000661112">
    <property type="component" value="Unassembled WGS sequence"/>
</dbReference>
<comment type="caution">
    <text evidence="2">The sequence shown here is derived from an EMBL/GenBank/DDBJ whole genome shotgun (WGS) entry which is preliminary data.</text>
</comment>
<keyword evidence="3" id="KW-1185">Reference proteome</keyword>
<proteinExistence type="predicted"/>
<reference evidence="2 3" key="1">
    <citation type="journal article" date="2020" name="ISME J.">
        <title>Comparative genomics reveals insights into cyanobacterial evolution and habitat adaptation.</title>
        <authorList>
            <person name="Chen M.Y."/>
            <person name="Teng W.K."/>
            <person name="Zhao L."/>
            <person name="Hu C.X."/>
            <person name="Zhou Y.K."/>
            <person name="Han B.P."/>
            <person name="Song L.R."/>
            <person name="Shu W.S."/>
        </authorList>
    </citation>
    <scope>NUCLEOTIDE SEQUENCE [LARGE SCALE GENOMIC DNA]</scope>
    <source>
        <strain evidence="2 3">FACHB-119</strain>
    </source>
</reference>
<gene>
    <name evidence="2" type="ORF">H6G83_21665</name>
</gene>
<name>A0ABR8DA29_9NOST</name>
<evidence type="ECO:0000313" key="3">
    <source>
        <dbReference type="Proteomes" id="UP000661112"/>
    </source>
</evidence>
<accession>A0ABR8DA29</accession>